<dbReference type="AlphaFoldDB" id="T1A317"/>
<reference evidence="1" key="2">
    <citation type="journal article" date="2014" name="ISME J.">
        <title>Microbial stratification in low pH oxic and suboxic macroscopic growths along an acid mine drainage.</title>
        <authorList>
            <person name="Mendez-Garcia C."/>
            <person name="Mesa V."/>
            <person name="Sprenger R.R."/>
            <person name="Richter M."/>
            <person name="Diez M.S."/>
            <person name="Solano J."/>
            <person name="Bargiela R."/>
            <person name="Golyshina O.V."/>
            <person name="Manteca A."/>
            <person name="Ramos J.L."/>
            <person name="Gallego J.R."/>
            <person name="Llorente I."/>
            <person name="Martins Dos Santos V.A."/>
            <person name="Jensen O.N."/>
            <person name="Pelaez A.I."/>
            <person name="Sanchez J."/>
            <person name="Ferrer M."/>
        </authorList>
    </citation>
    <scope>NUCLEOTIDE SEQUENCE</scope>
</reference>
<feature type="non-terminal residue" evidence="1">
    <location>
        <position position="1"/>
    </location>
</feature>
<keyword evidence="1" id="KW-0648">Protein biosynthesis</keyword>
<sequence length="109" mass="12839">KYIRDYIREGQKIVGRVIHLDHDKGQVDLSLKRINEHQRREKLQAFKNEQRAQKLVGVWPRASRWRSPQAMATFGGPLLERYGSLVQRLRDRLLRPRTLRRGRAQGSLG</sequence>
<dbReference type="InterPro" id="IPR024054">
    <property type="entry name" value="TIF2_asu_middle_sf"/>
</dbReference>
<gene>
    <name evidence="1" type="ORF">B1B_09441</name>
</gene>
<comment type="caution">
    <text evidence="1">The sequence shown here is derived from an EMBL/GenBank/DDBJ whole genome shotgun (WGS) entry which is preliminary data.</text>
</comment>
<reference evidence="1" key="1">
    <citation type="submission" date="2013-08" db="EMBL/GenBank/DDBJ databases">
        <authorList>
            <person name="Mendez C."/>
            <person name="Richter M."/>
            <person name="Ferrer M."/>
            <person name="Sanchez J."/>
        </authorList>
    </citation>
    <scope>NUCLEOTIDE SEQUENCE</scope>
</reference>
<evidence type="ECO:0000313" key="1">
    <source>
        <dbReference type="EMBL" id="EQD54946.1"/>
    </source>
</evidence>
<dbReference type="SUPFAM" id="SSF116742">
    <property type="entry name" value="eIF2alpha middle domain-like"/>
    <property type="match status" value="1"/>
</dbReference>
<dbReference type="InterPro" id="IPR012340">
    <property type="entry name" value="NA-bd_OB-fold"/>
</dbReference>
<organism evidence="1">
    <name type="scientific">mine drainage metagenome</name>
    <dbReference type="NCBI Taxonomy" id="410659"/>
    <lineage>
        <taxon>unclassified sequences</taxon>
        <taxon>metagenomes</taxon>
        <taxon>ecological metagenomes</taxon>
    </lineage>
</organism>
<protein>
    <submittedName>
        <fullName evidence="1">Translation initiation factor IF-2 subunit alpha</fullName>
    </submittedName>
</protein>
<feature type="non-terminal residue" evidence="1">
    <location>
        <position position="109"/>
    </location>
</feature>
<proteinExistence type="predicted"/>
<keyword evidence="1" id="KW-0396">Initiation factor</keyword>
<accession>T1A317</accession>
<name>T1A317_9ZZZZ</name>
<dbReference type="GO" id="GO:0003743">
    <property type="term" value="F:translation initiation factor activity"/>
    <property type="evidence" value="ECO:0007669"/>
    <property type="project" value="UniProtKB-KW"/>
</dbReference>
<dbReference type="EMBL" id="AUZY01006245">
    <property type="protein sequence ID" value="EQD54946.1"/>
    <property type="molecule type" value="Genomic_DNA"/>
</dbReference>
<dbReference type="Gene3D" id="2.40.50.140">
    <property type="entry name" value="Nucleic acid-binding proteins"/>
    <property type="match status" value="1"/>
</dbReference>
<dbReference type="Gene3D" id="1.10.150.190">
    <property type="entry name" value="Translation initiation factor 2, subunit 1, domain 2"/>
    <property type="match status" value="1"/>
</dbReference>